<organism evidence="11 12">
    <name type="scientific">Ladona fulva</name>
    <name type="common">Scarce chaser dragonfly</name>
    <name type="synonym">Libellula fulva</name>
    <dbReference type="NCBI Taxonomy" id="123851"/>
    <lineage>
        <taxon>Eukaryota</taxon>
        <taxon>Metazoa</taxon>
        <taxon>Ecdysozoa</taxon>
        <taxon>Arthropoda</taxon>
        <taxon>Hexapoda</taxon>
        <taxon>Insecta</taxon>
        <taxon>Pterygota</taxon>
        <taxon>Palaeoptera</taxon>
        <taxon>Odonata</taxon>
        <taxon>Epiprocta</taxon>
        <taxon>Anisoptera</taxon>
        <taxon>Libelluloidea</taxon>
        <taxon>Libellulidae</taxon>
        <taxon>Ladona</taxon>
    </lineage>
</organism>
<dbReference type="InterPro" id="IPR029044">
    <property type="entry name" value="Nucleotide-diphossugar_trans"/>
</dbReference>
<dbReference type="Pfam" id="PF00483">
    <property type="entry name" value="NTP_transferase"/>
    <property type="match status" value="1"/>
</dbReference>
<name>A0A8K0KLD4_LADFU</name>
<evidence type="ECO:0000313" key="12">
    <source>
        <dbReference type="Proteomes" id="UP000792457"/>
    </source>
</evidence>
<dbReference type="EMBL" id="KZ309097">
    <property type="protein sequence ID" value="KAG8236950.1"/>
    <property type="molecule type" value="Genomic_DNA"/>
</dbReference>
<dbReference type="OrthoDB" id="6710139at2759"/>
<evidence type="ECO:0000256" key="6">
    <source>
        <dbReference type="ARBA" id="ARBA00044196"/>
    </source>
</evidence>
<dbReference type="GO" id="GO:0003743">
    <property type="term" value="F:translation initiation factor activity"/>
    <property type="evidence" value="ECO:0007669"/>
    <property type="project" value="UniProtKB-KW"/>
</dbReference>
<evidence type="ECO:0000256" key="8">
    <source>
        <dbReference type="ARBA" id="ARBA00045373"/>
    </source>
</evidence>
<evidence type="ECO:0000256" key="4">
    <source>
        <dbReference type="ARBA" id="ARBA00022540"/>
    </source>
</evidence>
<evidence type="ECO:0000256" key="1">
    <source>
        <dbReference type="ARBA" id="ARBA00004514"/>
    </source>
</evidence>
<evidence type="ECO:0000256" key="2">
    <source>
        <dbReference type="ARBA" id="ARBA00007878"/>
    </source>
</evidence>
<dbReference type="InterPro" id="IPR005835">
    <property type="entry name" value="NTP_transferase_dom"/>
</dbReference>
<dbReference type="GO" id="GO:0005085">
    <property type="term" value="F:guanyl-nucleotide exchange factor activity"/>
    <property type="evidence" value="ECO:0007669"/>
    <property type="project" value="TreeGrafter"/>
</dbReference>
<dbReference type="Proteomes" id="UP000792457">
    <property type="component" value="Unassembled WGS sequence"/>
</dbReference>
<dbReference type="CDD" id="cd04198">
    <property type="entry name" value="eIF-2B_gamma_N"/>
    <property type="match status" value="1"/>
</dbReference>
<comment type="subunit">
    <text evidence="9">Component of the translation initiation factor 2B (eIF2B) complex which is a heterodecamer of two sets of five different subunits: alpha, beta, gamma, delta and epsilon. Subunits alpha, beta and delta comprise a regulatory subcomplex and subunits epsilon and gamma comprise a catalytic subcomplex. Within the complex, the hexameric regulatory complex resides at the center, with the two heterodimeric catalytic subcomplexes bound on opposite sides.</text>
</comment>
<keyword evidence="4" id="KW-0396">Initiation factor</keyword>
<comment type="caution">
    <text evidence="11">The sequence shown here is derived from an EMBL/GenBank/DDBJ whole genome shotgun (WGS) entry which is preliminary data.</text>
</comment>
<sequence length="223" mass="25252">MIPPEFQAVVLAGGKGSRMTELTGCKFKCLLPICNHPMIWYPLHMLEKLGFKDVIILVQELARAEVQSVLNRCALHLHLDIVGIPGNEDWGTGDSLRHIHDKIKRDILIVSCDLITNMSPLKAINIFRKYNASLVGMFFPSTSEVFSAPGLKTKNKPEQDLVGIDPATSRLVFLASASDFEEEVQLPRALLRKHQRLSLYSRLVDSHLYILRKWVVDFLAYEK</sequence>
<comment type="function">
    <text evidence="8">Acts as a component of the translation initiation factor 2B (eIF2B) complex, which catalyzes the exchange of GDP for GTP on the eukaryotic initiation factor 2 (eIF2) complex gamma subunit. Its guanine nucleotide exchange factor activity is repressed when bound to eIF2 complex phosphorylated on the alpha subunit, thereby limiting the amount of methionyl-initiator methionine tRNA available to the ribosome and consequently global translation is repressed.</text>
</comment>
<evidence type="ECO:0000256" key="7">
    <source>
        <dbReference type="ARBA" id="ARBA00044229"/>
    </source>
</evidence>
<gene>
    <name evidence="11" type="ORF">J437_LFUL016145</name>
</gene>
<proteinExistence type="inferred from homology"/>
<dbReference type="PANTHER" id="PTHR45989:SF1">
    <property type="entry name" value="TRANSLATION INITIATION FACTOR EIF-2B SUBUNIT GAMMA"/>
    <property type="match status" value="1"/>
</dbReference>
<dbReference type="AlphaFoldDB" id="A0A8K0KLD4"/>
<evidence type="ECO:0000259" key="10">
    <source>
        <dbReference type="Pfam" id="PF00483"/>
    </source>
</evidence>
<protein>
    <recommendedName>
        <fullName evidence="6">Translation initiation factor eIF2B subunit gamma</fullName>
    </recommendedName>
    <alternativeName>
        <fullName evidence="7">eIF2B GDP-GTP exchange factor subunit gamma</fullName>
    </alternativeName>
</protein>
<dbReference type="GO" id="GO:0005829">
    <property type="term" value="C:cytosol"/>
    <property type="evidence" value="ECO:0007669"/>
    <property type="project" value="UniProtKB-SubCell"/>
</dbReference>
<keyword evidence="5" id="KW-0648">Protein biosynthesis</keyword>
<dbReference type="PANTHER" id="PTHR45989">
    <property type="entry name" value="TRANSLATION INITIATION FACTOR EIF-2B SUBUNIT GAMMA"/>
    <property type="match status" value="1"/>
</dbReference>
<accession>A0A8K0KLD4</accession>
<dbReference type="InterPro" id="IPR051960">
    <property type="entry name" value="eIF2B_gamma"/>
</dbReference>
<keyword evidence="3" id="KW-0963">Cytoplasm</keyword>
<dbReference type="SUPFAM" id="SSF53448">
    <property type="entry name" value="Nucleotide-diphospho-sugar transferases"/>
    <property type="match status" value="1"/>
</dbReference>
<evidence type="ECO:0000256" key="5">
    <source>
        <dbReference type="ARBA" id="ARBA00022917"/>
    </source>
</evidence>
<evidence type="ECO:0000256" key="3">
    <source>
        <dbReference type="ARBA" id="ARBA00022490"/>
    </source>
</evidence>
<dbReference type="Gene3D" id="3.90.550.10">
    <property type="entry name" value="Spore Coat Polysaccharide Biosynthesis Protein SpsA, Chain A"/>
    <property type="match status" value="1"/>
</dbReference>
<comment type="similarity">
    <text evidence="2">Belongs to the eIF-2B gamma/epsilon subunits family.</text>
</comment>
<feature type="domain" description="Nucleotidyl transferase" evidence="10">
    <location>
        <begin position="8"/>
        <end position="142"/>
    </location>
</feature>
<comment type="subcellular location">
    <subcellularLocation>
        <location evidence="1">Cytoplasm</location>
        <location evidence="1">Cytosol</location>
    </subcellularLocation>
</comment>
<reference evidence="11" key="1">
    <citation type="submission" date="2013-04" db="EMBL/GenBank/DDBJ databases">
        <authorList>
            <person name="Qu J."/>
            <person name="Murali S.C."/>
            <person name="Bandaranaike D."/>
            <person name="Bellair M."/>
            <person name="Blankenburg K."/>
            <person name="Chao H."/>
            <person name="Dinh H."/>
            <person name="Doddapaneni H."/>
            <person name="Downs B."/>
            <person name="Dugan-Rocha S."/>
            <person name="Elkadiri S."/>
            <person name="Gnanaolivu R.D."/>
            <person name="Hernandez B."/>
            <person name="Javaid M."/>
            <person name="Jayaseelan J.C."/>
            <person name="Lee S."/>
            <person name="Li M."/>
            <person name="Ming W."/>
            <person name="Munidasa M."/>
            <person name="Muniz J."/>
            <person name="Nguyen L."/>
            <person name="Ongeri F."/>
            <person name="Osuji N."/>
            <person name="Pu L.-L."/>
            <person name="Puazo M."/>
            <person name="Qu C."/>
            <person name="Quiroz J."/>
            <person name="Raj R."/>
            <person name="Weissenberger G."/>
            <person name="Xin Y."/>
            <person name="Zou X."/>
            <person name="Han Y."/>
            <person name="Richards S."/>
            <person name="Worley K."/>
            <person name="Muzny D."/>
            <person name="Gibbs R."/>
        </authorList>
    </citation>
    <scope>NUCLEOTIDE SEQUENCE</scope>
    <source>
        <strain evidence="11">Sampled in the wild</strain>
    </source>
</reference>
<reference evidence="11" key="2">
    <citation type="submission" date="2017-10" db="EMBL/GenBank/DDBJ databases">
        <title>Ladona fulva Genome sequencing and assembly.</title>
        <authorList>
            <person name="Murali S."/>
            <person name="Richards S."/>
            <person name="Bandaranaike D."/>
            <person name="Bellair M."/>
            <person name="Blankenburg K."/>
            <person name="Chao H."/>
            <person name="Dinh H."/>
            <person name="Doddapaneni H."/>
            <person name="Dugan-Rocha S."/>
            <person name="Elkadiri S."/>
            <person name="Gnanaolivu R."/>
            <person name="Hernandez B."/>
            <person name="Skinner E."/>
            <person name="Javaid M."/>
            <person name="Lee S."/>
            <person name="Li M."/>
            <person name="Ming W."/>
            <person name="Munidasa M."/>
            <person name="Muniz J."/>
            <person name="Nguyen L."/>
            <person name="Hughes D."/>
            <person name="Osuji N."/>
            <person name="Pu L.-L."/>
            <person name="Puazo M."/>
            <person name="Qu C."/>
            <person name="Quiroz J."/>
            <person name="Raj R."/>
            <person name="Weissenberger G."/>
            <person name="Xin Y."/>
            <person name="Zou X."/>
            <person name="Han Y."/>
            <person name="Worley K."/>
            <person name="Muzny D."/>
            <person name="Gibbs R."/>
        </authorList>
    </citation>
    <scope>NUCLEOTIDE SEQUENCE</scope>
    <source>
        <strain evidence="11">Sampled in the wild</strain>
    </source>
</reference>
<keyword evidence="12" id="KW-1185">Reference proteome</keyword>
<evidence type="ECO:0000313" key="11">
    <source>
        <dbReference type="EMBL" id="KAG8236950.1"/>
    </source>
</evidence>
<dbReference type="GO" id="GO:0002183">
    <property type="term" value="P:cytoplasmic translational initiation"/>
    <property type="evidence" value="ECO:0007669"/>
    <property type="project" value="TreeGrafter"/>
</dbReference>
<evidence type="ECO:0000256" key="9">
    <source>
        <dbReference type="ARBA" id="ARBA00046432"/>
    </source>
</evidence>
<dbReference type="GO" id="GO:0005851">
    <property type="term" value="C:eukaryotic translation initiation factor 2B complex"/>
    <property type="evidence" value="ECO:0007669"/>
    <property type="project" value="TreeGrafter"/>
</dbReference>